<proteinExistence type="predicted"/>
<name>A0A8S3W978_PARAO</name>
<dbReference type="OrthoDB" id="7490514at2759"/>
<evidence type="ECO:0000313" key="1">
    <source>
        <dbReference type="EMBL" id="CAG4948208.1"/>
    </source>
</evidence>
<keyword evidence="2" id="KW-1185">Reference proteome</keyword>
<organism evidence="1 2">
    <name type="scientific">Parnassius apollo</name>
    <name type="common">Apollo butterfly</name>
    <name type="synonym">Papilio apollo</name>
    <dbReference type="NCBI Taxonomy" id="110799"/>
    <lineage>
        <taxon>Eukaryota</taxon>
        <taxon>Metazoa</taxon>
        <taxon>Ecdysozoa</taxon>
        <taxon>Arthropoda</taxon>
        <taxon>Hexapoda</taxon>
        <taxon>Insecta</taxon>
        <taxon>Pterygota</taxon>
        <taxon>Neoptera</taxon>
        <taxon>Endopterygota</taxon>
        <taxon>Lepidoptera</taxon>
        <taxon>Glossata</taxon>
        <taxon>Ditrysia</taxon>
        <taxon>Papilionoidea</taxon>
        <taxon>Papilionidae</taxon>
        <taxon>Parnassiinae</taxon>
        <taxon>Parnassini</taxon>
        <taxon>Parnassius</taxon>
        <taxon>Parnassius</taxon>
    </lineage>
</organism>
<comment type="caution">
    <text evidence="1">The sequence shown here is derived from an EMBL/GenBank/DDBJ whole genome shotgun (WGS) entry which is preliminary data.</text>
</comment>
<gene>
    <name evidence="1" type="ORF">PAPOLLO_LOCUS3725</name>
</gene>
<dbReference type="EMBL" id="CAJQZP010000217">
    <property type="protein sequence ID" value="CAG4948208.1"/>
    <property type="molecule type" value="Genomic_DNA"/>
</dbReference>
<dbReference type="Proteomes" id="UP000691718">
    <property type="component" value="Unassembled WGS sequence"/>
</dbReference>
<accession>A0A8S3W978</accession>
<protein>
    <submittedName>
        <fullName evidence="1">(apollo) hypothetical protein</fullName>
    </submittedName>
</protein>
<reference evidence="1" key="1">
    <citation type="submission" date="2021-04" db="EMBL/GenBank/DDBJ databases">
        <authorList>
            <person name="Tunstrom K."/>
        </authorList>
    </citation>
    <scope>NUCLEOTIDE SEQUENCE</scope>
</reference>
<sequence length="93" mass="10813">MTVANSSEVSNLGEESRCFREEMRQTREGVRAFREELLDIRTLVSKYDARLDKLENTVQTILESQEQYGSQEFKIEILKLESTVNPSASRLKR</sequence>
<evidence type="ECO:0000313" key="2">
    <source>
        <dbReference type="Proteomes" id="UP000691718"/>
    </source>
</evidence>
<dbReference type="AlphaFoldDB" id="A0A8S3W978"/>